<dbReference type="EMBL" id="JAPUBN010000013">
    <property type="protein sequence ID" value="MCZ2721588.1"/>
    <property type="molecule type" value="Genomic_DNA"/>
</dbReference>
<evidence type="ECO:0000313" key="1">
    <source>
        <dbReference type="EMBL" id="MCZ2721588.1"/>
    </source>
</evidence>
<proteinExistence type="predicted"/>
<dbReference type="Proteomes" id="UP001149719">
    <property type="component" value="Unassembled WGS sequence"/>
</dbReference>
<keyword evidence="2" id="KW-1185">Reference proteome</keyword>
<reference evidence="1" key="1">
    <citation type="submission" date="2022-12" db="EMBL/GenBank/DDBJ databases">
        <title>Marinomonas 15G1-11 sp. nov, isolated from marine algae.</title>
        <authorList>
            <person name="Butt M."/>
            <person name="Choi D.G."/>
            <person name="Kim J.M."/>
            <person name="Lee J.K."/>
            <person name="Baek J.H."/>
            <person name="Jeon C.O."/>
        </authorList>
    </citation>
    <scope>NUCLEOTIDE SEQUENCE</scope>
    <source>
        <strain evidence="1">15G1-11</strain>
    </source>
</reference>
<evidence type="ECO:0000313" key="2">
    <source>
        <dbReference type="Proteomes" id="UP001149719"/>
    </source>
</evidence>
<comment type="caution">
    <text evidence="1">The sequence shown here is derived from an EMBL/GenBank/DDBJ whole genome shotgun (WGS) entry which is preliminary data.</text>
</comment>
<gene>
    <name evidence="1" type="ORF">O1D97_07955</name>
</gene>
<accession>A0ABT4JTE5</accession>
<organism evidence="1 2">
    <name type="scientific">Marinomonas phaeophyticola</name>
    <dbReference type="NCBI Taxonomy" id="3004091"/>
    <lineage>
        <taxon>Bacteria</taxon>
        <taxon>Pseudomonadati</taxon>
        <taxon>Pseudomonadota</taxon>
        <taxon>Gammaproteobacteria</taxon>
        <taxon>Oceanospirillales</taxon>
        <taxon>Oceanospirillaceae</taxon>
        <taxon>Marinomonas</taxon>
    </lineage>
</organism>
<name>A0ABT4JTE5_9GAMM</name>
<sequence length="237" mass="26357">MKAVNEEWFQHPFNGPYINTSYKNNRLGVAHWRSYMEATGGGFNKGGIAGPFVLPAGMELWKLSAYKVGGPKAKVSEWWCAKNPFKEQTHGLRRSLEEAALNGVPLNVYARIASCVKIEWNTLDTLQIIKLNKPVKALWGKFAPMNLHDIKNPKYWTDKNDARLKQMQQSGYDPALGDAVLGGLGAYQLFIPGMIGEDVTVVGYANANEQNYSEIKRLLGINSLPSGPNDLGWSRSK</sequence>
<protein>
    <submittedName>
        <fullName evidence="1">Uncharacterized protein</fullName>
    </submittedName>
</protein>
<dbReference type="RefSeq" id="WP_269124480.1">
    <property type="nucleotide sequence ID" value="NZ_JAPUBN010000013.1"/>
</dbReference>